<name>A0A6I6XKM1_PSEPU</name>
<organism evidence="1 2">
    <name type="scientific">Pseudomonas putida</name>
    <name type="common">Arthrobacter siderocapsulatus</name>
    <dbReference type="NCBI Taxonomy" id="303"/>
    <lineage>
        <taxon>Bacteria</taxon>
        <taxon>Pseudomonadati</taxon>
        <taxon>Pseudomonadota</taxon>
        <taxon>Gammaproteobacteria</taxon>
        <taxon>Pseudomonadales</taxon>
        <taxon>Pseudomonadaceae</taxon>
        <taxon>Pseudomonas</taxon>
    </lineage>
</organism>
<dbReference type="EMBL" id="CP026115">
    <property type="protein sequence ID" value="QHG64383.1"/>
    <property type="molecule type" value="Genomic_DNA"/>
</dbReference>
<dbReference type="RefSeq" id="WP_159409771.1">
    <property type="nucleotide sequence ID" value="NZ_CP026115.2"/>
</dbReference>
<reference evidence="1 2" key="1">
    <citation type="submission" date="2020-02" db="EMBL/GenBank/DDBJ databases">
        <title>Pseudomonas Putida W5 Complete Genome Assembly.</title>
        <authorList>
            <person name="Yuan Z.-C."/>
            <person name="Shaw G.A."/>
            <person name="Cusano A.D."/>
            <person name="Caddey B.J."/>
            <person name="Weselowski B.J."/>
        </authorList>
    </citation>
    <scope>NUCLEOTIDE SEQUENCE [LARGE SCALE GENOMIC DNA]</scope>
    <source>
        <strain evidence="1 2">W5</strain>
    </source>
</reference>
<dbReference type="PROSITE" id="PS51257">
    <property type="entry name" value="PROKAR_LIPOPROTEIN"/>
    <property type="match status" value="1"/>
</dbReference>
<accession>A0A6I6XKM1</accession>
<dbReference type="AlphaFoldDB" id="A0A6I6XKM1"/>
<sequence>MRESLQKRFLHGVGIALLHAVGACTTQLAPLYDQALVEGLTAVNAKTMELMASAAGGTTEETFTDREKQYNKVIGGLDALALQAAARPAPINSLATVINTSGHTSDASGEPQVIPSATALMETSKTVSHMRELDKKRGVTAFEVQAFRGQVLIYLDQALTYEAALER</sequence>
<evidence type="ECO:0000313" key="1">
    <source>
        <dbReference type="EMBL" id="QHG64383.1"/>
    </source>
</evidence>
<proteinExistence type="predicted"/>
<protein>
    <recommendedName>
        <fullName evidence="3">Lipoprotein</fullName>
    </recommendedName>
</protein>
<gene>
    <name evidence="1" type="ORF">C2H86_08150</name>
</gene>
<dbReference type="Proteomes" id="UP000464480">
    <property type="component" value="Chromosome"/>
</dbReference>
<evidence type="ECO:0000313" key="2">
    <source>
        <dbReference type="Proteomes" id="UP000464480"/>
    </source>
</evidence>
<evidence type="ECO:0008006" key="3">
    <source>
        <dbReference type="Google" id="ProtNLM"/>
    </source>
</evidence>